<gene>
    <name evidence="1" type="ordered locus">HRM2_47680</name>
</gene>
<dbReference type="HOGENOM" id="CLU_1233391_0_0_7"/>
<dbReference type="EMBL" id="CP001087">
    <property type="protein sequence ID" value="ACN17817.1"/>
    <property type="molecule type" value="Genomic_DNA"/>
</dbReference>
<name>C0QHF8_DESAH</name>
<dbReference type="Gene3D" id="3.40.50.720">
    <property type="entry name" value="NAD(P)-binding Rossmann-like Domain"/>
    <property type="match status" value="1"/>
</dbReference>
<protein>
    <submittedName>
        <fullName evidence="1">Uncharacterized protein</fullName>
    </submittedName>
</protein>
<dbReference type="SUPFAM" id="SSF51735">
    <property type="entry name" value="NAD(P)-binding Rossmann-fold domains"/>
    <property type="match status" value="1"/>
</dbReference>
<sequence>MNDKFYDYTDKRCLLLGSTGAIGGYLKQFCTEKGMQIIPMDPADKEDLAEQRFETGNPESVKRLFDQGIHPHGDIDFILCTYDLEGFRERIQDDDMNPIKWSGLLRDWCINQFIVLKEAAERFSDQKNRRIVYFHSLRGYTGEGEGEGEISSLEASLHEAACSGGVTGMMTSIARSLIPKGWSVNGIAYDHISNDVLPKLTWALHLWLSGMGEYSCGETYRIYH</sequence>
<evidence type="ECO:0000313" key="1">
    <source>
        <dbReference type="EMBL" id="ACN17817.1"/>
    </source>
</evidence>
<dbReference type="RefSeq" id="WP_015906527.1">
    <property type="nucleotide sequence ID" value="NC_012108.1"/>
</dbReference>
<proteinExistence type="predicted"/>
<dbReference type="AlphaFoldDB" id="C0QHF8"/>
<dbReference type="Proteomes" id="UP000000442">
    <property type="component" value="Chromosome"/>
</dbReference>
<evidence type="ECO:0000313" key="2">
    <source>
        <dbReference type="Proteomes" id="UP000000442"/>
    </source>
</evidence>
<dbReference type="KEGG" id="dat:HRM2_47680"/>
<accession>C0QHF8</accession>
<dbReference type="STRING" id="177437.HRM2_47680"/>
<reference evidence="1 2" key="1">
    <citation type="journal article" date="2009" name="Environ. Microbiol.">
        <title>Genome sequence of Desulfobacterium autotrophicum HRM2, a marine sulfate reducer oxidizing organic carbon completely to carbon dioxide.</title>
        <authorList>
            <person name="Strittmatter A.W."/>
            <person name="Liesegang H."/>
            <person name="Rabus R."/>
            <person name="Decker I."/>
            <person name="Amann J."/>
            <person name="Andres S."/>
            <person name="Henne A."/>
            <person name="Fricke W.F."/>
            <person name="Martinez-Arias R."/>
            <person name="Bartels D."/>
            <person name="Goesmann A."/>
            <person name="Krause L."/>
            <person name="Puehler A."/>
            <person name="Klenk H.P."/>
            <person name="Richter M."/>
            <person name="Schuler M."/>
            <person name="Gloeckner F.O."/>
            <person name="Meyerdierks A."/>
            <person name="Gottschalk G."/>
            <person name="Amann R."/>
        </authorList>
    </citation>
    <scope>NUCLEOTIDE SEQUENCE [LARGE SCALE GENOMIC DNA]</scope>
    <source>
        <strain evidence="2">ATCC 43914 / DSM 3382 / HRM2</strain>
    </source>
</reference>
<keyword evidence="2" id="KW-1185">Reference proteome</keyword>
<organism evidence="1 2">
    <name type="scientific">Desulforapulum autotrophicum (strain ATCC 43914 / DSM 3382 / VKM B-1955 / HRM2)</name>
    <name type="common">Desulfobacterium autotrophicum</name>
    <dbReference type="NCBI Taxonomy" id="177437"/>
    <lineage>
        <taxon>Bacteria</taxon>
        <taxon>Pseudomonadati</taxon>
        <taxon>Thermodesulfobacteriota</taxon>
        <taxon>Desulfobacteria</taxon>
        <taxon>Desulfobacterales</taxon>
        <taxon>Desulfobacteraceae</taxon>
        <taxon>Desulforapulum</taxon>
    </lineage>
</organism>
<dbReference type="InterPro" id="IPR036291">
    <property type="entry name" value="NAD(P)-bd_dom_sf"/>
</dbReference>